<keyword evidence="5" id="KW-1185">Reference proteome</keyword>
<name>A0A8H5HJB9_9AGAR</name>
<feature type="transmembrane region" description="Helical" evidence="2">
    <location>
        <begin position="589"/>
        <end position="611"/>
    </location>
</feature>
<gene>
    <name evidence="4" type="ORF">D9615_003397</name>
</gene>
<comment type="caution">
    <text evidence="4">The sequence shown here is derived from an EMBL/GenBank/DDBJ whole genome shotgun (WGS) entry which is preliminary data.</text>
</comment>
<evidence type="ECO:0000313" key="4">
    <source>
        <dbReference type="EMBL" id="KAF5384389.1"/>
    </source>
</evidence>
<evidence type="ECO:0000259" key="3">
    <source>
        <dbReference type="Pfam" id="PF24494"/>
    </source>
</evidence>
<keyword evidence="2" id="KW-0472">Membrane</keyword>
<evidence type="ECO:0000256" key="1">
    <source>
        <dbReference type="SAM" id="MobiDB-lite"/>
    </source>
</evidence>
<evidence type="ECO:0000313" key="5">
    <source>
        <dbReference type="Proteomes" id="UP000565441"/>
    </source>
</evidence>
<dbReference type="OrthoDB" id="3359845at2759"/>
<feature type="region of interest" description="Disordered" evidence="1">
    <location>
        <begin position="440"/>
        <end position="505"/>
    </location>
</feature>
<sequence>MWMSMFQDLKYKNSPHGNLLLRSPSTIAMASTFTNYEAAAASLPQYGFGADVDFDSLVVDNHFLFRVYTPKAPSPFADDSEPFFVAPKFNERFTRSPEEIKAPYIGRDSQPTHIGTYDDVARHMDWTTKASSPYISTSFSFIWSIWEALRRYHLGIKKDVEIAVIDASALTDRAVTAVQLLRNGLPAERRSEHWKWYRFAQESQSVLVYECIPASAVFTSIPLLSLLEKLPSYFLRQNLSDSIKDSALASVGWEYTEKKRNYRQFCQEMSNRFLQLTPEARLQDTTAGSVRLAMLFLRPWFHRCVVEDFQTATVTLCALSFSIAQWPGQWWALEHSELWNLIRAMVLSIAEEVRATQQGRDSKEISRLQGVIVELDEAVQKYKGEIGARNMRKPAQLLAPLLIPPALRPAVMPNSHSPDVLAPSLGIPASAPRVVITPITPPTSPIHSTIPTFSPEKPDSSPPTPGATRPIVAECDVKPSSPTCSGSLIRPVTPGSPDKSQHLSESISSVDPLFLSLPASPVETPHISPPEAPSPHLPVLSRPSKPLEPAIHFDILLPLPITRQGESLAPTHLSETRSNRAVLRKPPTLAETASCLVTGFLVGAFITLCLLSPQRRTLLTHLT</sequence>
<dbReference type="Proteomes" id="UP000565441">
    <property type="component" value="Unassembled WGS sequence"/>
</dbReference>
<reference evidence="4 5" key="1">
    <citation type="journal article" date="2020" name="ISME J.">
        <title>Uncovering the hidden diversity of litter-decomposition mechanisms in mushroom-forming fungi.</title>
        <authorList>
            <person name="Floudas D."/>
            <person name="Bentzer J."/>
            <person name="Ahren D."/>
            <person name="Johansson T."/>
            <person name="Persson P."/>
            <person name="Tunlid A."/>
        </authorList>
    </citation>
    <scope>NUCLEOTIDE SEQUENCE [LARGE SCALE GENOMIC DNA]</scope>
    <source>
        <strain evidence="4 5">CBS 661.87</strain>
    </source>
</reference>
<dbReference type="InterPro" id="IPR056009">
    <property type="entry name" value="DUF7587"/>
</dbReference>
<protein>
    <recommendedName>
        <fullName evidence="3">DUF7587 domain-containing protein</fullName>
    </recommendedName>
</protein>
<dbReference type="Pfam" id="PF24494">
    <property type="entry name" value="DUF7587"/>
    <property type="match status" value="1"/>
</dbReference>
<dbReference type="EMBL" id="JAACJP010000005">
    <property type="protein sequence ID" value="KAF5384389.1"/>
    <property type="molecule type" value="Genomic_DNA"/>
</dbReference>
<keyword evidence="2" id="KW-0812">Transmembrane</keyword>
<dbReference type="AlphaFoldDB" id="A0A8H5HJB9"/>
<keyword evidence="2" id="KW-1133">Transmembrane helix</keyword>
<evidence type="ECO:0000256" key="2">
    <source>
        <dbReference type="SAM" id="Phobius"/>
    </source>
</evidence>
<accession>A0A8H5HJB9</accession>
<proteinExistence type="predicted"/>
<feature type="compositionally biased region" description="Low complexity" evidence="1">
    <location>
        <begin position="445"/>
        <end position="455"/>
    </location>
</feature>
<organism evidence="4 5">
    <name type="scientific">Tricholomella constricta</name>
    <dbReference type="NCBI Taxonomy" id="117010"/>
    <lineage>
        <taxon>Eukaryota</taxon>
        <taxon>Fungi</taxon>
        <taxon>Dikarya</taxon>
        <taxon>Basidiomycota</taxon>
        <taxon>Agaricomycotina</taxon>
        <taxon>Agaricomycetes</taxon>
        <taxon>Agaricomycetidae</taxon>
        <taxon>Agaricales</taxon>
        <taxon>Tricholomatineae</taxon>
        <taxon>Lyophyllaceae</taxon>
        <taxon>Tricholomella</taxon>
    </lineage>
</organism>
<feature type="domain" description="DUF7587" evidence="3">
    <location>
        <begin position="62"/>
        <end position="224"/>
    </location>
</feature>